<protein>
    <submittedName>
        <fullName evidence="1">Uncharacterized protein</fullName>
    </submittedName>
</protein>
<dbReference type="Proteomes" id="UP000827976">
    <property type="component" value="Chromosome 17"/>
</dbReference>
<evidence type="ECO:0000313" key="2">
    <source>
        <dbReference type="Proteomes" id="UP000827976"/>
    </source>
</evidence>
<dbReference type="EMBL" id="CM037027">
    <property type="protein sequence ID" value="KAH7658706.1"/>
    <property type="molecule type" value="Genomic_DNA"/>
</dbReference>
<gene>
    <name evidence="1" type="ORF">IHE45_17G107500</name>
</gene>
<feature type="non-terminal residue" evidence="1">
    <location>
        <position position="114"/>
    </location>
</feature>
<proteinExistence type="predicted"/>
<evidence type="ECO:0000313" key="1">
    <source>
        <dbReference type="EMBL" id="KAH7658706.1"/>
    </source>
</evidence>
<reference evidence="2" key="1">
    <citation type="journal article" date="2022" name="Nat. Commun.">
        <title>Chromosome evolution and the genetic basis of agronomically important traits in greater yam.</title>
        <authorList>
            <person name="Bredeson J.V."/>
            <person name="Lyons J.B."/>
            <person name="Oniyinde I.O."/>
            <person name="Okereke N.R."/>
            <person name="Kolade O."/>
            <person name="Nnabue I."/>
            <person name="Nwadili C.O."/>
            <person name="Hribova E."/>
            <person name="Parker M."/>
            <person name="Nwogha J."/>
            <person name="Shu S."/>
            <person name="Carlson J."/>
            <person name="Kariba R."/>
            <person name="Muthemba S."/>
            <person name="Knop K."/>
            <person name="Barton G.J."/>
            <person name="Sherwood A.V."/>
            <person name="Lopez-Montes A."/>
            <person name="Asiedu R."/>
            <person name="Jamnadass R."/>
            <person name="Muchugi A."/>
            <person name="Goodstein D."/>
            <person name="Egesi C.N."/>
            <person name="Featherston J."/>
            <person name="Asfaw A."/>
            <person name="Simpson G.G."/>
            <person name="Dolezel J."/>
            <person name="Hendre P.S."/>
            <person name="Van Deynze A."/>
            <person name="Kumar P.L."/>
            <person name="Obidiegwu J.E."/>
            <person name="Bhattacharjee R."/>
            <person name="Rokhsar D.S."/>
        </authorList>
    </citation>
    <scope>NUCLEOTIDE SEQUENCE [LARGE SCALE GENOMIC DNA]</scope>
    <source>
        <strain evidence="2">cv. TDa95/00328</strain>
    </source>
</reference>
<name>A0ACB7UEJ1_DIOAL</name>
<sequence>MEECNLLVADCVAVCSCCPCLILQFFVFLLLRLPQKLITKAKNYSLKKLRSRRRINGVEVRPKQKQKFEDQGCNDPPKTQLQISNADICSCSEADQVFEEMIQEGMFWFGSFWG</sequence>
<accession>A0ACB7UEJ1</accession>
<comment type="caution">
    <text evidence="1">The sequence shown here is derived from an EMBL/GenBank/DDBJ whole genome shotgun (WGS) entry which is preliminary data.</text>
</comment>
<organism evidence="1 2">
    <name type="scientific">Dioscorea alata</name>
    <name type="common">Purple yam</name>
    <dbReference type="NCBI Taxonomy" id="55571"/>
    <lineage>
        <taxon>Eukaryota</taxon>
        <taxon>Viridiplantae</taxon>
        <taxon>Streptophyta</taxon>
        <taxon>Embryophyta</taxon>
        <taxon>Tracheophyta</taxon>
        <taxon>Spermatophyta</taxon>
        <taxon>Magnoliopsida</taxon>
        <taxon>Liliopsida</taxon>
        <taxon>Dioscoreales</taxon>
        <taxon>Dioscoreaceae</taxon>
        <taxon>Dioscorea</taxon>
    </lineage>
</organism>
<keyword evidence="2" id="KW-1185">Reference proteome</keyword>